<proteinExistence type="predicted"/>
<sequence length="176" mass="19835">FDCITVNKSPTEEILTFIRKKVCTLPREIGNCRHKKSELSVTRFYFDIKTGTCRSFNYSGCGGNDNNFLTLDQCHGFCLAQYTCKEHKSKPFDANLIYSIHLLIGVTFVSEQCETGIAYRMDALNAACSPYMPNTCPKQFTCREPLFGPVSICCPNPGAHVDMLYHDDTRAMITDT</sequence>
<dbReference type="Proteomes" id="UP000050640">
    <property type="component" value="Unplaced"/>
</dbReference>
<dbReference type="SMART" id="SM00131">
    <property type="entry name" value="KU"/>
    <property type="match status" value="1"/>
</dbReference>
<protein>
    <submittedName>
        <fullName evidence="3">BPTI/Kunitz inhibitor domain-containing protein</fullName>
    </submittedName>
</protein>
<dbReference type="PROSITE" id="PS50279">
    <property type="entry name" value="BPTI_KUNITZ_2"/>
    <property type="match status" value="1"/>
</dbReference>
<evidence type="ECO:0000259" key="1">
    <source>
        <dbReference type="PROSITE" id="PS50279"/>
    </source>
</evidence>
<dbReference type="InterPro" id="IPR002223">
    <property type="entry name" value="Kunitz_BPTI"/>
</dbReference>
<dbReference type="Pfam" id="PF00014">
    <property type="entry name" value="Kunitz_BPTI"/>
    <property type="match status" value="1"/>
</dbReference>
<dbReference type="InterPro" id="IPR020901">
    <property type="entry name" value="Prtase_inh_Kunz-CS"/>
</dbReference>
<dbReference type="STRING" id="1147741.A0A0R3RY28"/>
<dbReference type="InterPro" id="IPR036880">
    <property type="entry name" value="Kunitz_BPTI_sf"/>
</dbReference>
<dbReference type="PROSITE" id="PS00280">
    <property type="entry name" value="BPTI_KUNITZ_1"/>
    <property type="match status" value="1"/>
</dbReference>
<dbReference type="WBParaSite" id="EEL_0000716601-mRNA-1">
    <property type="protein sequence ID" value="EEL_0000716601-mRNA-1"/>
    <property type="gene ID" value="EEL_0000716601"/>
</dbReference>
<dbReference type="InterPro" id="IPR053014">
    <property type="entry name" value="Cuticle_assoc_divergent"/>
</dbReference>
<organism evidence="2 3">
    <name type="scientific">Elaeophora elaphi</name>
    <dbReference type="NCBI Taxonomy" id="1147741"/>
    <lineage>
        <taxon>Eukaryota</taxon>
        <taxon>Metazoa</taxon>
        <taxon>Ecdysozoa</taxon>
        <taxon>Nematoda</taxon>
        <taxon>Chromadorea</taxon>
        <taxon>Rhabditida</taxon>
        <taxon>Spirurina</taxon>
        <taxon>Spiruromorpha</taxon>
        <taxon>Filarioidea</taxon>
        <taxon>Onchocercidae</taxon>
        <taxon>Elaeophora</taxon>
    </lineage>
</organism>
<dbReference type="GO" id="GO:0004867">
    <property type="term" value="F:serine-type endopeptidase inhibitor activity"/>
    <property type="evidence" value="ECO:0007669"/>
    <property type="project" value="InterPro"/>
</dbReference>
<dbReference type="CDD" id="cd00109">
    <property type="entry name" value="Kunitz-type"/>
    <property type="match status" value="1"/>
</dbReference>
<name>A0A0R3RY28_9BILA</name>
<dbReference type="AlphaFoldDB" id="A0A0R3RY28"/>
<accession>A0A0R3RY28</accession>
<dbReference type="Gene3D" id="4.10.410.10">
    <property type="entry name" value="Pancreatic trypsin inhibitor Kunitz domain"/>
    <property type="match status" value="1"/>
</dbReference>
<reference evidence="3" key="1">
    <citation type="submission" date="2017-02" db="UniProtKB">
        <authorList>
            <consortium name="WormBaseParasite"/>
        </authorList>
    </citation>
    <scope>IDENTIFICATION</scope>
</reference>
<keyword evidence="2" id="KW-1185">Reference proteome</keyword>
<evidence type="ECO:0000313" key="3">
    <source>
        <dbReference type="WBParaSite" id="EEL_0000716601-mRNA-1"/>
    </source>
</evidence>
<evidence type="ECO:0000313" key="2">
    <source>
        <dbReference type="Proteomes" id="UP000050640"/>
    </source>
</evidence>
<dbReference type="PRINTS" id="PR00759">
    <property type="entry name" value="BASICPTASE"/>
</dbReference>
<dbReference type="SUPFAM" id="SSF57362">
    <property type="entry name" value="BPTI-like"/>
    <property type="match status" value="1"/>
</dbReference>
<dbReference type="PANTHER" id="PTHR46339">
    <property type="entry name" value="PROTEIN CBG15282-RELATED"/>
    <property type="match status" value="1"/>
</dbReference>
<feature type="domain" description="BPTI/Kunitz inhibitor" evidence="1">
    <location>
        <begin position="23"/>
        <end position="78"/>
    </location>
</feature>
<dbReference type="PANTHER" id="PTHR46339:SF6">
    <property type="entry name" value="BPTI_KUNITZ INHIBITOR DOMAIN-CONTAINING PROTEIN"/>
    <property type="match status" value="1"/>
</dbReference>